<dbReference type="AlphaFoldDB" id="A0A917XKI6"/>
<accession>A0A917XKI6</accession>
<comment type="caution">
    <text evidence="1">The sequence shown here is derived from an EMBL/GenBank/DDBJ whole genome shotgun (WGS) entry which is preliminary data.</text>
</comment>
<dbReference type="RefSeq" id="WP_189266942.1">
    <property type="nucleotide sequence ID" value="NZ_BMML01000020.1"/>
</dbReference>
<gene>
    <name evidence="1" type="ORF">GCM10011578_070440</name>
</gene>
<dbReference type="Pfam" id="PF03737">
    <property type="entry name" value="RraA-like"/>
    <property type="match status" value="1"/>
</dbReference>
<dbReference type="EMBL" id="BMML01000020">
    <property type="protein sequence ID" value="GGN32055.1"/>
    <property type="molecule type" value="Genomic_DNA"/>
</dbReference>
<evidence type="ECO:0008006" key="3">
    <source>
        <dbReference type="Google" id="ProtNLM"/>
    </source>
</evidence>
<protein>
    <recommendedName>
        <fullName evidence="3">Oxaloacetate decarboxylase</fullName>
    </recommendedName>
</protein>
<reference evidence="1" key="2">
    <citation type="submission" date="2020-09" db="EMBL/GenBank/DDBJ databases">
        <authorList>
            <person name="Sun Q."/>
            <person name="Zhou Y."/>
        </authorList>
    </citation>
    <scope>NUCLEOTIDE SEQUENCE</scope>
    <source>
        <strain evidence="1">CGMCC 4.7110</strain>
    </source>
</reference>
<sequence length="104" mass="10801">MGRPSAREIEIRQVEGAGGVGGRMAVQTPVAVAGVLVHPGDILVADDDGAVIVPAARWDEVAELARRVDRVEDDTVRAVRAGAALAAARAAHGHHALQTRKDPS</sequence>
<keyword evidence="2" id="KW-1185">Reference proteome</keyword>
<proteinExistence type="predicted"/>
<dbReference type="Proteomes" id="UP000653411">
    <property type="component" value="Unassembled WGS sequence"/>
</dbReference>
<name>A0A917XKI6_9ACTN</name>
<dbReference type="InterPro" id="IPR036704">
    <property type="entry name" value="RraA/RraA-like_sf"/>
</dbReference>
<reference evidence="1" key="1">
    <citation type="journal article" date="2014" name="Int. J. Syst. Evol. Microbiol.">
        <title>Complete genome sequence of Corynebacterium casei LMG S-19264T (=DSM 44701T), isolated from a smear-ripened cheese.</title>
        <authorList>
            <consortium name="US DOE Joint Genome Institute (JGI-PGF)"/>
            <person name="Walter F."/>
            <person name="Albersmeier A."/>
            <person name="Kalinowski J."/>
            <person name="Ruckert C."/>
        </authorList>
    </citation>
    <scope>NUCLEOTIDE SEQUENCE</scope>
    <source>
        <strain evidence="1">CGMCC 4.7110</strain>
    </source>
</reference>
<dbReference type="Gene3D" id="3.50.30.40">
    <property type="entry name" value="Ribonuclease E inhibitor RraA/RraA-like"/>
    <property type="match status" value="1"/>
</dbReference>
<dbReference type="InterPro" id="IPR005493">
    <property type="entry name" value="RraA/RraA-like"/>
</dbReference>
<evidence type="ECO:0000313" key="1">
    <source>
        <dbReference type="EMBL" id="GGN32055.1"/>
    </source>
</evidence>
<organism evidence="1 2">
    <name type="scientific">Streptomyces fuscichromogenes</name>
    <dbReference type="NCBI Taxonomy" id="1324013"/>
    <lineage>
        <taxon>Bacteria</taxon>
        <taxon>Bacillati</taxon>
        <taxon>Actinomycetota</taxon>
        <taxon>Actinomycetes</taxon>
        <taxon>Kitasatosporales</taxon>
        <taxon>Streptomycetaceae</taxon>
        <taxon>Streptomyces</taxon>
    </lineage>
</organism>
<evidence type="ECO:0000313" key="2">
    <source>
        <dbReference type="Proteomes" id="UP000653411"/>
    </source>
</evidence>
<dbReference type="SUPFAM" id="SSF89562">
    <property type="entry name" value="RraA-like"/>
    <property type="match status" value="1"/>
</dbReference>